<dbReference type="CDD" id="cd04216">
    <property type="entry name" value="Phytocyanin"/>
    <property type="match status" value="1"/>
</dbReference>
<dbReference type="GO" id="GO:0005886">
    <property type="term" value="C:plasma membrane"/>
    <property type="evidence" value="ECO:0000318"/>
    <property type="project" value="GO_Central"/>
</dbReference>
<dbReference type="PANTHER" id="PTHR33021:SF350">
    <property type="entry name" value="UCLACYANIN-2"/>
    <property type="match status" value="1"/>
</dbReference>
<keyword evidence="7" id="KW-1185">Reference proteome</keyword>
<comment type="caution">
    <text evidence="6">The sequence shown here is derived from an EMBL/GenBank/DDBJ whole genome shotgun (WGS) entry which is preliminary data.</text>
</comment>
<dbReference type="EMBL" id="LFYR01001913">
    <property type="protein sequence ID" value="KMZ58607.1"/>
    <property type="molecule type" value="Genomic_DNA"/>
</dbReference>
<evidence type="ECO:0000313" key="6">
    <source>
        <dbReference type="EMBL" id="KMZ58607.1"/>
    </source>
</evidence>
<dbReference type="OrthoDB" id="687020at2759"/>
<dbReference type="PROSITE" id="PS51485">
    <property type="entry name" value="PHYTOCYANIN"/>
    <property type="match status" value="1"/>
</dbReference>
<dbReference type="GO" id="GO:0046872">
    <property type="term" value="F:metal ion binding"/>
    <property type="evidence" value="ECO:0007669"/>
    <property type="project" value="UniProtKB-KW"/>
</dbReference>
<evidence type="ECO:0000313" key="7">
    <source>
        <dbReference type="Proteomes" id="UP000036987"/>
    </source>
</evidence>
<evidence type="ECO:0000256" key="2">
    <source>
        <dbReference type="ARBA" id="ARBA00023180"/>
    </source>
</evidence>
<accession>A0A0K9NRC3</accession>
<gene>
    <name evidence="6" type="ORF">ZOSMA_75G00400</name>
</gene>
<sequence length="174" mass="17908">MKISYILGAIVVLVFCDAATAVEITVGGASDWGLGFNYTTWASSQTFTVGDTLDFKYTPGQHNVLEVTKANYDSCDTSNPISKNTTGNDKVLLTEVGTRYFICGFTGHCAGGMKLAVDVVASGQGSTSPSPAVPSPAVPSPPPPPPPPAASSADGLKITAAALFGLVMMAFTIQ</sequence>
<dbReference type="OMA" id="MMAFTIQ"/>
<proteinExistence type="predicted"/>
<dbReference type="Pfam" id="PF02298">
    <property type="entry name" value="Cu_bind_like"/>
    <property type="match status" value="1"/>
</dbReference>
<feature type="compositionally biased region" description="Pro residues" evidence="3">
    <location>
        <begin position="131"/>
        <end position="149"/>
    </location>
</feature>
<keyword evidence="4" id="KW-0732">Signal</keyword>
<dbReference type="AlphaFoldDB" id="A0A0K9NRC3"/>
<organism evidence="6 7">
    <name type="scientific">Zostera marina</name>
    <name type="common">Eelgrass</name>
    <dbReference type="NCBI Taxonomy" id="29655"/>
    <lineage>
        <taxon>Eukaryota</taxon>
        <taxon>Viridiplantae</taxon>
        <taxon>Streptophyta</taxon>
        <taxon>Embryophyta</taxon>
        <taxon>Tracheophyta</taxon>
        <taxon>Spermatophyta</taxon>
        <taxon>Magnoliopsida</taxon>
        <taxon>Liliopsida</taxon>
        <taxon>Zosteraceae</taxon>
        <taxon>Zostera</taxon>
    </lineage>
</organism>
<evidence type="ECO:0000256" key="1">
    <source>
        <dbReference type="ARBA" id="ARBA00022723"/>
    </source>
</evidence>
<evidence type="ECO:0000259" key="5">
    <source>
        <dbReference type="PROSITE" id="PS51485"/>
    </source>
</evidence>
<dbReference type="FunFam" id="2.60.40.420:FF:000003">
    <property type="entry name" value="Blue copper"/>
    <property type="match status" value="1"/>
</dbReference>
<dbReference type="InterPro" id="IPR008972">
    <property type="entry name" value="Cupredoxin"/>
</dbReference>
<feature type="domain" description="Phytocyanin" evidence="5">
    <location>
        <begin position="22"/>
        <end position="121"/>
    </location>
</feature>
<feature type="region of interest" description="Disordered" evidence="3">
    <location>
        <begin position="125"/>
        <end position="153"/>
    </location>
</feature>
<dbReference type="PANTHER" id="PTHR33021">
    <property type="entry name" value="BLUE COPPER PROTEIN"/>
    <property type="match status" value="1"/>
</dbReference>
<dbReference type="SUPFAM" id="SSF49503">
    <property type="entry name" value="Cupredoxins"/>
    <property type="match status" value="1"/>
</dbReference>
<dbReference type="InterPro" id="IPR003245">
    <property type="entry name" value="Phytocyanin_dom"/>
</dbReference>
<name>A0A0K9NRC3_ZOSMR</name>
<evidence type="ECO:0000256" key="4">
    <source>
        <dbReference type="SAM" id="SignalP"/>
    </source>
</evidence>
<dbReference type="Proteomes" id="UP000036987">
    <property type="component" value="Unassembled WGS sequence"/>
</dbReference>
<dbReference type="InterPro" id="IPR039391">
    <property type="entry name" value="Phytocyanin-like"/>
</dbReference>
<feature type="signal peptide" evidence="4">
    <location>
        <begin position="1"/>
        <end position="21"/>
    </location>
</feature>
<reference evidence="7" key="1">
    <citation type="journal article" date="2016" name="Nature">
        <title>The genome of the seagrass Zostera marina reveals angiosperm adaptation to the sea.</title>
        <authorList>
            <person name="Olsen J.L."/>
            <person name="Rouze P."/>
            <person name="Verhelst B."/>
            <person name="Lin Y.-C."/>
            <person name="Bayer T."/>
            <person name="Collen J."/>
            <person name="Dattolo E."/>
            <person name="De Paoli E."/>
            <person name="Dittami S."/>
            <person name="Maumus F."/>
            <person name="Michel G."/>
            <person name="Kersting A."/>
            <person name="Lauritano C."/>
            <person name="Lohaus R."/>
            <person name="Toepel M."/>
            <person name="Tonon T."/>
            <person name="Vanneste K."/>
            <person name="Amirebrahimi M."/>
            <person name="Brakel J."/>
            <person name="Bostroem C."/>
            <person name="Chovatia M."/>
            <person name="Grimwood J."/>
            <person name="Jenkins J.W."/>
            <person name="Jueterbock A."/>
            <person name="Mraz A."/>
            <person name="Stam W.T."/>
            <person name="Tice H."/>
            <person name="Bornberg-Bauer E."/>
            <person name="Green P.J."/>
            <person name="Pearson G.A."/>
            <person name="Procaccini G."/>
            <person name="Duarte C.M."/>
            <person name="Schmutz J."/>
            <person name="Reusch T.B.H."/>
            <person name="Van de Peer Y."/>
        </authorList>
    </citation>
    <scope>NUCLEOTIDE SEQUENCE [LARGE SCALE GENOMIC DNA]</scope>
    <source>
        <strain evidence="7">cv. Finnish</strain>
    </source>
</reference>
<dbReference type="STRING" id="29655.A0A0K9NRC3"/>
<dbReference type="GO" id="GO:0009055">
    <property type="term" value="F:electron transfer activity"/>
    <property type="evidence" value="ECO:0007669"/>
    <property type="project" value="InterPro"/>
</dbReference>
<keyword evidence="1" id="KW-0479">Metal-binding</keyword>
<feature type="chain" id="PRO_5005526995" evidence="4">
    <location>
        <begin position="22"/>
        <end position="174"/>
    </location>
</feature>
<evidence type="ECO:0000256" key="3">
    <source>
        <dbReference type="SAM" id="MobiDB-lite"/>
    </source>
</evidence>
<keyword evidence="2" id="KW-0325">Glycoprotein</keyword>
<dbReference type="Gene3D" id="2.60.40.420">
    <property type="entry name" value="Cupredoxins - blue copper proteins"/>
    <property type="match status" value="1"/>
</dbReference>
<protein>
    <submittedName>
        <fullName evidence="6">Early nodulin-like protein 14</fullName>
    </submittedName>
</protein>